<dbReference type="EMBL" id="CM008046">
    <property type="protein sequence ID" value="PAN05513.1"/>
    <property type="molecule type" value="Genomic_DNA"/>
</dbReference>
<dbReference type="GO" id="GO:0140662">
    <property type="term" value="F:ATP-dependent protein folding chaperone"/>
    <property type="evidence" value="ECO:0007669"/>
    <property type="project" value="InterPro"/>
</dbReference>
<proteinExistence type="predicted"/>
<evidence type="ECO:0000313" key="4">
    <source>
        <dbReference type="EMBL" id="PAN05513.1"/>
    </source>
</evidence>
<dbReference type="InterPro" id="IPR027413">
    <property type="entry name" value="GROEL-like_equatorial_sf"/>
</dbReference>
<organism evidence="4">
    <name type="scientific">Panicum hallii</name>
    <dbReference type="NCBI Taxonomy" id="206008"/>
    <lineage>
        <taxon>Eukaryota</taxon>
        <taxon>Viridiplantae</taxon>
        <taxon>Streptophyta</taxon>
        <taxon>Embryophyta</taxon>
        <taxon>Tracheophyta</taxon>
        <taxon>Spermatophyta</taxon>
        <taxon>Magnoliopsida</taxon>
        <taxon>Liliopsida</taxon>
        <taxon>Poales</taxon>
        <taxon>Poaceae</taxon>
        <taxon>PACMAD clade</taxon>
        <taxon>Panicoideae</taxon>
        <taxon>Panicodae</taxon>
        <taxon>Paniceae</taxon>
        <taxon>Panicinae</taxon>
        <taxon>Panicum</taxon>
        <taxon>Panicum sect. Panicum</taxon>
    </lineage>
</organism>
<dbReference type="Gene3D" id="1.10.560.10">
    <property type="entry name" value="GroEL-like equatorial domain"/>
    <property type="match status" value="1"/>
</dbReference>
<evidence type="ECO:0000256" key="2">
    <source>
        <dbReference type="ARBA" id="ARBA00022840"/>
    </source>
</evidence>
<gene>
    <name evidence="4" type="ORF">PAHAL_1G235000</name>
</gene>
<dbReference type="GO" id="GO:0005524">
    <property type="term" value="F:ATP binding"/>
    <property type="evidence" value="ECO:0007669"/>
    <property type="project" value="UniProtKB-KW"/>
</dbReference>
<dbReference type="Proteomes" id="UP000243499">
    <property type="component" value="Chromosome 1"/>
</dbReference>
<evidence type="ECO:0000256" key="1">
    <source>
        <dbReference type="ARBA" id="ARBA00022741"/>
    </source>
</evidence>
<dbReference type="Gramene" id="PAN05513">
    <property type="protein sequence ID" value="PAN05513"/>
    <property type="gene ID" value="PAHAL_1G235000"/>
</dbReference>
<name>A0A2S3GP01_9POAL</name>
<protein>
    <submittedName>
        <fullName evidence="4">Uncharacterized protein</fullName>
    </submittedName>
</protein>
<keyword evidence="3" id="KW-0143">Chaperone</keyword>
<keyword evidence="2" id="KW-0067">ATP-binding</keyword>
<evidence type="ECO:0000256" key="3">
    <source>
        <dbReference type="ARBA" id="ARBA00023186"/>
    </source>
</evidence>
<sequence>MFTDAQHRDEADIAAARRVADIVRTTQGPVDMAKMISSGDQEQISVSPPPAPKQEISVMGCMAATPNPPSQHRTYTDAMCIDAARRVARMVHASLGPRRLHKDLLLPRNQAQEAVIAADGAAVTIDGSKLMDDAQHRDDDAHEADNSAARRIADIVRTMLGPRGLHKELLPGNQALEAVITADGAAVTIDGSKSMDDGIEVCSNGMEFITSMMS</sequence>
<dbReference type="InterPro" id="IPR017998">
    <property type="entry name" value="Chaperone_TCP-1"/>
</dbReference>
<dbReference type="AlphaFoldDB" id="A0A2S3GP01"/>
<dbReference type="SUPFAM" id="SSF48592">
    <property type="entry name" value="GroEL equatorial domain-like"/>
    <property type="match status" value="1"/>
</dbReference>
<dbReference type="PANTHER" id="PTHR11353">
    <property type="entry name" value="CHAPERONIN"/>
    <property type="match status" value="1"/>
</dbReference>
<accession>A0A2S3GP01</accession>
<keyword evidence="1" id="KW-0547">Nucleotide-binding</keyword>
<reference evidence="4" key="1">
    <citation type="submission" date="2018-04" db="EMBL/GenBank/DDBJ databases">
        <title>WGS assembly of Panicum hallii.</title>
        <authorList>
            <person name="Lovell J."/>
            <person name="Jenkins J."/>
            <person name="Lowry D."/>
            <person name="Mamidi S."/>
            <person name="Sreedasyam A."/>
            <person name="Weng X."/>
            <person name="Barry K."/>
            <person name="Bonette J."/>
            <person name="Campitelli B."/>
            <person name="Daum C."/>
            <person name="Gordon S."/>
            <person name="Gould B."/>
            <person name="Lipzen A."/>
            <person name="Macqueen A."/>
            <person name="Palacio-Mejia J."/>
            <person name="Plott C."/>
            <person name="Shakirov E."/>
            <person name="Shu S."/>
            <person name="Yoshinaga Y."/>
            <person name="Zane M."/>
            <person name="Rokhsar D."/>
            <person name="Grimwood J."/>
            <person name="Schmutz J."/>
            <person name="Juenger T."/>
        </authorList>
    </citation>
    <scope>NUCLEOTIDE SEQUENCE [LARGE SCALE GENOMIC DNA]</scope>
    <source>
        <strain evidence="4">FIL2</strain>
    </source>
</reference>